<evidence type="ECO:0000313" key="1">
    <source>
        <dbReference type="EMBL" id="VTR97532.1"/>
    </source>
</evidence>
<dbReference type="RefSeq" id="WP_162671246.1">
    <property type="nucleotide sequence ID" value="NZ_LR593886.1"/>
</dbReference>
<accession>A0A6P2DDP5</accession>
<proteinExistence type="predicted"/>
<protein>
    <submittedName>
        <fullName evidence="1">Uncharacterized protein</fullName>
    </submittedName>
</protein>
<reference evidence="1 2" key="1">
    <citation type="submission" date="2019-05" db="EMBL/GenBank/DDBJ databases">
        <authorList>
            <consortium name="Science for Life Laboratories"/>
        </authorList>
    </citation>
    <scope>NUCLEOTIDE SEQUENCE [LARGE SCALE GENOMIC DNA]</scope>
    <source>
        <strain evidence="1">Soil9</strain>
    </source>
</reference>
<evidence type="ECO:0000313" key="2">
    <source>
        <dbReference type="Proteomes" id="UP000464178"/>
    </source>
</evidence>
<dbReference type="Proteomes" id="UP000464178">
    <property type="component" value="Chromosome"/>
</dbReference>
<sequence length="199" mass="21913">MSHSFRIAGVVLLAVMVGVVTHRADQLWPSGADWLVGCGSASAAPVPKPLPPTAEEVQKRLFGTCWYEVGKVVAGKKDPDGPLGWKFGAGEVENWQITGELVTDRMCGGATIDISRDVWRMDILSRGERGRVAVLPTIFKFEGDTLVWVTEFPGGGWYHQVDPTGNYKGRPNGFESTKQNRYAVHRLKPCEYLQTTPPK</sequence>
<gene>
    <name evidence="1" type="ORF">SOIL9_06700</name>
</gene>
<dbReference type="EMBL" id="LR593886">
    <property type="protein sequence ID" value="VTR97532.1"/>
    <property type="molecule type" value="Genomic_DNA"/>
</dbReference>
<keyword evidence="2" id="KW-1185">Reference proteome</keyword>
<dbReference type="KEGG" id="gms:SOIL9_06700"/>
<organism evidence="1 2">
    <name type="scientific">Gemmata massiliana</name>
    <dbReference type="NCBI Taxonomy" id="1210884"/>
    <lineage>
        <taxon>Bacteria</taxon>
        <taxon>Pseudomonadati</taxon>
        <taxon>Planctomycetota</taxon>
        <taxon>Planctomycetia</taxon>
        <taxon>Gemmatales</taxon>
        <taxon>Gemmataceae</taxon>
        <taxon>Gemmata</taxon>
    </lineage>
</organism>
<dbReference type="AlphaFoldDB" id="A0A6P2DDP5"/>
<name>A0A6P2DDP5_9BACT</name>